<dbReference type="AlphaFoldDB" id="A0A8S0SIJ8"/>
<evidence type="ECO:0000313" key="5">
    <source>
        <dbReference type="EMBL" id="CAA2991806.1"/>
    </source>
</evidence>
<evidence type="ECO:0000313" key="6">
    <source>
        <dbReference type="Proteomes" id="UP000594638"/>
    </source>
</evidence>
<evidence type="ECO:0000256" key="3">
    <source>
        <dbReference type="ARBA" id="ARBA00023186"/>
    </source>
</evidence>
<dbReference type="Gramene" id="OE9A053619T1">
    <property type="protein sequence ID" value="OE9A053619C1"/>
    <property type="gene ID" value="OE9A053619"/>
</dbReference>
<dbReference type="PANTHER" id="PTHR45639:SF3">
    <property type="entry name" value="HYPOXIA UP-REGULATED PROTEIN 1"/>
    <property type="match status" value="1"/>
</dbReference>
<gene>
    <name evidence="5" type="ORF">OLEA9_A053619</name>
</gene>
<dbReference type="GO" id="GO:0005524">
    <property type="term" value="F:ATP binding"/>
    <property type="evidence" value="ECO:0007669"/>
    <property type="project" value="UniProtKB-KW"/>
</dbReference>
<dbReference type="Proteomes" id="UP000594638">
    <property type="component" value="Unassembled WGS sequence"/>
</dbReference>
<name>A0A8S0SIJ8_OLEEU</name>
<keyword evidence="4" id="KW-0732">Signal</keyword>
<keyword evidence="2" id="KW-0067">ATP-binding</keyword>
<sequence length="154" mass="17088">MANPNTLFRFGIFLSLFMLNAIQSQSAVDSIDLGSEWLKVAVVNLKPGQASISIAINEMSKCKTSSLVAFHANLRLIGEESLGLLARYPTKQKFLQSLYLSYDFTLDETWDVAVYKTEGEGGKFHNFMAEELVATILKYAMGLAKNHARSSVKD</sequence>
<evidence type="ECO:0000256" key="2">
    <source>
        <dbReference type="ARBA" id="ARBA00022840"/>
    </source>
</evidence>
<dbReference type="OrthoDB" id="10262720at2759"/>
<accession>A0A8S0SIJ8</accession>
<organism evidence="5 6">
    <name type="scientific">Olea europaea subsp. europaea</name>
    <dbReference type="NCBI Taxonomy" id="158383"/>
    <lineage>
        <taxon>Eukaryota</taxon>
        <taxon>Viridiplantae</taxon>
        <taxon>Streptophyta</taxon>
        <taxon>Embryophyta</taxon>
        <taxon>Tracheophyta</taxon>
        <taxon>Spermatophyta</taxon>
        <taxon>Magnoliopsida</taxon>
        <taxon>eudicotyledons</taxon>
        <taxon>Gunneridae</taxon>
        <taxon>Pentapetalae</taxon>
        <taxon>asterids</taxon>
        <taxon>lamiids</taxon>
        <taxon>Lamiales</taxon>
        <taxon>Oleaceae</taxon>
        <taxon>Oleeae</taxon>
        <taxon>Olea</taxon>
    </lineage>
</organism>
<dbReference type="GO" id="GO:0034663">
    <property type="term" value="C:endoplasmic reticulum chaperone complex"/>
    <property type="evidence" value="ECO:0007669"/>
    <property type="project" value="TreeGrafter"/>
</dbReference>
<dbReference type="SUPFAM" id="SSF53067">
    <property type="entry name" value="Actin-like ATPase domain"/>
    <property type="match status" value="1"/>
</dbReference>
<evidence type="ECO:0000256" key="4">
    <source>
        <dbReference type="SAM" id="SignalP"/>
    </source>
</evidence>
<dbReference type="InterPro" id="IPR043129">
    <property type="entry name" value="ATPase_NBD"/>
</dbReference>
<keyword evidence="6" id="KW-1185">Reference proteome</keyword>
<evidence type="ECO:0000256" key="1">
    <source>
        <dbReference type="ARBA" id="ARBA00022741"/>
    </source>
</evidence>
<dbReference type="Gene3D" id="3.30.420.40">
    <property type="match status" value="1"/>
</dbReference>
<protein>
    <submittedName>
        <fullName evidence="5">Heat shock 70 kDa 17</fullName>
    </submittedName>
</protein>
<keyword evidence="3" id="KW-0143">Chaperone</keyword>
<keyword evidence="1" id="KW-0547">Nucleotide-binding</keyword>
<proteinExistence type="predicted"/>
<dbReference type="EMBL" id="CACTIH010005428">
    <property type="protein sequence ID" value="CAA2991806.1"/>
    <property type="molecule type" value="Genomic_DNA"/>
</dbReference>
<feature type="chain" id="PRO_5035937479" evidence="4">
    <location>
        <begin position="25"/>
        <end position="154"/>
    </location>
</feature>
<comment type="caution">
    <text evidence="5">The sequence shown here is derived from an EMBL/GenBank/DDBJ whole genome shotgun (WGS) entry which is preliminary data.</text>
</comment>
<keyword evidence="5" id="KW-0346">Stress response</keyword>
<reference evidence="5 6" key="1">
    <citation type="submission" date="2019-12" db="EMBL/GenBank/DDBJ databases">
        <authorList>
            <person name="Alioto T."/>
            <person name="Alioto T."/>
            <person name="Gomez Garrido J."/>
        </authorList>
    </citation>
    <scope>NUCLEOTIDE SEQUENCE [LARGE SCALE GENOMIC DNA]</scope>
</reference>
<feature type="signal peptide" evidence="4">
    <location>
        <begin position="1"/>
        <end position="24"/>
    </location>
</feature>
<dbReference type="GO" id="GO:0140662">
    <property type="term" value="F:ATP-dependent protein folding chaperone"/>
    <property type="evidence" value="ECO:0007669"/>
    <property type="project" value="InterPro"/>
</dbReference>
<dbReference type="GO" id="GO:0030968">
    <property type="term" value="P:endoplasmic reticulum unfolded protein response"/>
    <property type="evidence" value="ECO:0007669"/>
    <property type="project" value="TreeGrafter"/>
</dbReference>
<dbReference type="PANTHER" id="PTHR45639">
    <property type="entry name" value="HSC70CB, ISOFORM G-RELATED"/>
    <property type="match status" value="1"/>
</dbReference>
<dbReference type="InterPro" id="IPR013126">
    <property type="entry name" value="Hsp_70_fam"/>
</dbReference>